<dbReference type="PROSITE" id="PS51136">
    <property type="entry name" value="WAC"/>
    <property type="match status" value="1"/>
</dbReference>
<feature type="region of interest" description="Disordered" evidence="6">
    <location>
        <begin position="289"/>
        <end position="333"/>
    </location>
</feature>
<evidence type="ECO:0000313" key="9">
    <source>
        <dbReference type="EMBL" id="WZN65686.1"/>
    </source>
</evidence>
<proteinExistence type="predicted"/>
<comment type="subcellular location">
    <subcellularLocation>
        <location evidence="1 4">Nucleus</location>
    </subcellularLocation>
</comment>
<dbReference type="InterPro" id="IPR013136">
    <property type="entry name" value="WSTF_Acf1_Cbp146"/>
</dbReference>
<dbReference type="PANTHER" id="PTHR15546:SF2">
    <property type="entry name" value="DDT DOMAIN-CONTAINING PROTEIN DDB_G0282237"/>
    <property type="match status" value="1"/>
</dbReference>
<dbReference type="InterPro" id="IPR028941">
    <property type="entry name" value="WHIM2_dom"/>
</dbReference>
<keyword evidence="3 4" id="KW-0539">Nucleus</keyword>
<dbReference type="GO" id="GO:0006355">
    <property type="term" value="P:regulation of DNA-templated transcription"/>
    <property type="evidence" value="ECO:0007669"/>
    <property type="project" value="InterPro"/>
</dbReference>
<evidence type="ECO:0000313" key="10">
    <source>
        <dbReference type="Proteomes" id="UP001472866"/>
    </source>
</evidence>
<reference evidence="9 10" key="1">
    <citation type="submission" date="2024-03" db="EMBL/GenBank/DDBJ databases">
        <title>Complete genome sequence of the green alga Chloropicon roscoffensis RCC1871.</title>
        <authorList>
            <person name="Lemieux C."/>
            <person name="Pombert J.-F."/>
            <person name="Otis C."/>
            <person name="Turmel M."/>
        </authorList>
    </citation>
    <scope>NUCLEOTIDE SEQUENCE [LARGE SCALE GENOMIC DNA]</scope>
    <source>
        <strain evidence="9 10">RCC1871</strain>
    </source>
</reference>
<evidence type="ECO:0000256" key="6">
    <source>
        <dbReference type="SAM" id="MobiDB-lite"/>
    </source>
</evidence>
<feature type="domain" description="WAC" evidence="7">
    <location>
        <begin position="74"/>
        <end position="179"/>
    </location>
</feature>
<feature type="region of interest" description="Disordered" evidence="6">
    <location>
        <begin position="1228"/>
        <end position="1255"/>
    </location>
</feature>
<dbReference type="Proteomes" id="UP001472866">
    <property type="component" value="Chromosome 13"/>
</dbReference>
<feature type="region of interest" description="Disordered" evidence="6">
    <location>
        <begin position="416"/>
        <end position="450"/>
    </location>
</feature>
<accession>A0AAX4PIL2</accession>
<evidence type="ECO:0000256" key="1">
    <source>
        <dbReference type="ARBA" id="ARBA00004123"/>
    </source>
</evidence>
<dbReference type="Pfam" id="PF05066">
    <property type="entry name" value="HARE-HTH"/>
    <property type="match status" value="1"/>
</dbReference>
<protein>
    <submittedName>
        <fullName evidence="9">WAC domain-containing protein</fullName>
    </submittedName>
</protein>
<evidence type="ECO:0000256" key="5">
    <source>
        <dbReference type="SAM" id="Coils"/>
    </source>
</evidence>
<gene>
    <name evidence="9" type="ORF">HKI87_13g72470</name>
</gene>
<dbReference type="InterPro" id="IPR053271">
    <property type="entry name" value="DDT_domain"/>
</dbReference>
<dbReference type="GO" id="GO:0005634">
    <property type="term" value="C:nucleus"/>
    <property type="evidence" value="ECO:0007669"/>
    <property type="project" value="UniProtKB-SubCell"/>
</dbReference>
<dbReference type="InterPro" id="IPR007759">
    <property type="entry name" value="Asxl_HARE-HTH"/>
</dbReference>
<name>A0AAX4PIL2_9CHLO</name>
<dbReference type="PANTHER" id="PTHR15546">
    <property type="entry name" value="BROMODOMAIN ADJACENT TO ZINC FINGER DOMAIN, 2A"/>
    <property type="match status" value="1"/>
</dbReference>
<keyword evidence="10" id="KW-1185">Reference proteome</keyword>
<evidence type="ECO:0000259" key="8">
    <source>
        <dbReference type="PROSITE" id="PS51913"/>
    </source>
</evidence>
<keyword evidence="2" id="KW-0804">Transcription</keyword>
<sequence>MPLLGRQVHRVTPGRAGITYAKKAEQGGGDEENKAKLNLPGANGIIEKENDPQATAVPAVKAPAPPTKILADDRDVYVMRTTGEVFETYDDYLECHRSYAARKWTCRLTGVSNLTFEEALQSETKAGLYTEELPGTHVKPALEIVHHSLLSVDQLVRKIVSTFTGQLVPGESVRVGEKDYVVMGEADQERDPIQTHNLKNGTKNANFKLMEKDGGAILPCLARELIKRKKHPLNKQMVRKWLWDVAESKTVYENKHVDVRGSRKKQAWFVLEDLCEKFGLGKDLPPSLSFEPALSKRNREKKERQALREKRKLEHGQAAKEGPKRAKQERNPNAVIIRRGSMKHAAYEVLKNVGPNGLSVNEIMQRAQERGLRDFAAINAAYNKLFGSLSSSPNLFVKVDRGVFRLADKAGGEEAPVIVEGPPREPGEGAGRPAAEGGASGIEASGKPKESSMVRVAKAAIAKLEERVARAEEQVREVTSIIEIQSRERPKKIEVPAELIWNPELEIFTGDEYDRKAVVGHRKFVEQEKARLKSEAEAYVKERKNAEKRAKLANKQLLQKATGELHAARDQLMKAQKVLVKAESISLIKSGDYTAIQLTTDKDLQRELEREKALAEKKRLREEEKEQNRLRREREMEERRRAKEVANLERRFPLEDSALALEISKMRERGLDIEEPRPLPEVKEVVDGTFVKILSVAACLCTFGKMLGMAPLKAHELVETVKVPGPRLASLYRDLLSVLLLDGSQHPSGLRRIRRWVYTMTSEWGAIAWPDVLARYILTKPNVDDATKRAAEQLRTKEYQKIEYESHVELLCFLLDDVVETRTVHFEVDRWQEEREDLLSQKRECRMELNRKRRERAEAAKEERRRKEEERKQRREDAEKAREAARERGEDPDAAAAEFEANSDGGEDGEDDELRFQIPEDQVEYSGDPMDRKGVLAHRKWVEQERQRLQRAFEQHIREKNKKEREEQSRLKEEKKQIEQEQSTHDRTQDFLDRELDKRPIRQHMLGRDRKMVKYYWNVAGQKAAVYAEIPHTGEWRCFTDAVTLEGFLAALDERGQRESVLLDNLARRQAPIKGAFGKDGEDVSSKPSSRPQRSSTRVASLKSLSNGGTTSNAGGGDGFSSGSQDSDALDNVQDSLEFLGHEMESIAITAEKCGVPYSAADEEMAEEGEEEAKQSPGGWKPWLLAMRAALKDEGGVSSTSMERLLLDMEHSIWLYFPNAEEAERAAMAGNPAAESELRPAELMENSSSDEEIDERSLEGFARMKRKMRQKLLWFSNAERDAWRDLVEQSKTVSQLGYCAAVLEQRLTIVQRTMKKRGGTRKPKAESS</sequence>
<organism evidence="9 10">
    <name type="scientific">Chloropicon roscoffensis</name>
    <dbReference type="NCBI Taxonomy" id="1461544"/>
    <lineage>
        <taxon>Eukaryota</taxon>
        <taxon>Viridiplantae</taxon>
        <taxon>Chlorophyta</taxon>
        <taxon>Chloropicophyceae</taxon>
        <taxon>Chloropicales</taxon>
        <taxon>Chloropicaceae</taxon>
        <taxon>Chloropicon</taxon>
    </lineage>
</organism>
<feature type="domain" description="HTH HARE-type" evidence="8">
    <location>
        <begin position="340"/>
        <end position="409"/>
    </location>
</feature>
<keyword evidence="5" id="KW-0175">Coiled coil</keyword>
<dbReference type="EMBL" id="CP151513">
    <property type="protein sequence ID" value="WZN65686.1"/>
    <property type="molecule type" value="Genomic_DNA"/>
</dbReference>
<dbReference type="Pfam" id="PF10537">
    <property type="entry name" value="WAC_Acf1_DNA_bd"/>
    <property type="match status" value="1"/>
</dbReference>
<evidence type="ECO:0000259" key="7">
    <source>
        <dbReference type="PROSITE" id="PS51136"/>
    </source>
</evidence>
<evidence type="ECO:0000256" key="4">
    <source>
        <dbReference type="PROSITE-ProRule" id="PRU00475"/>
    </source>
</evidence>
<feature type="region of interest" description="Disordered" evidence="6">
    <location>
        <begin position="957"/>
        <end position="996"/>
    </location>
</feature>
<feature type="coiled-coil region" evidence="5">
    <location>
        <begin position="454"/>
        <end position="488"/>
    </location>
</feature>
<feature type="compositionally biased region" description="Low complexity" evidence="6">
    <location>
        <begin position="431"/>
        <end position="445"/>
    </location>
</feature>
<feature type="region of interest" description="Disordered" evidence="6">
    <location>
        <begin position="1073"/>
        <end position="1128"/>
    </location>
</feature>
<evidence type="ECO:0000256" key="3">
    <source>
        <dbReference type="ARBA" id="ARBA00023242"/>
    </source>
</evidence>
<dbReference type="PROSITE" id="PS51913">
    <property type="entry name" value="HTH_HARE"/>
    <property type="match status" value="1"/>
</dbReference>
<feature type="region of interest" description="Disordered" evidence="6">
    <location>
        <begin position="851"/>
        <end position="896"/>
    </location>
</feature>
<feature type="compositionally biased region" description="Basic and acidic residues" evidence="6">
    <location>
        <begin position="851"/>
        <end position="891"/>
    </location>
</feature>
<evidence type="ECO:0000256" key="2">
    <source>
        <dbReference type="ARBA" id="ARBA00023163"/>
    </source>
</evidence>
<feature type="compositionally biased region" description="Basic and acidic residues" evidence="6">
    <location>
        <begin position="300"/>
        <end position="330"/>
    </location>
</feature>
<feature type="coiled-coil region" evidence="5">
    <location>
        <begin position="522"/>
        <end position="640"/>
    </location>
</feature>
<feature type="compositionally biased region" description="Low complexity" evidence="6">
    <location>
        <begin position="1086"/>
        <end position="1096"/>
    </location>
</feature>
<dbReference type="Pfam" id="PF15613">
    <property type="entry name" value="WSD"/>
    <property type="match status" value="1"/>
</dbReference>